<dbReference type="SUPFAM" id="SSF46955">
    <property type="entry name" value="Putative DNA-binding domain"/>
    <property type="match status" value="1"/>
</dbReference>
<dbReference type="Gene3D" id="3.40.50.10050">
    <property type="entry name" value="Translation initiation factor IF- 2, domain 3"/>
    <property type="match status" value="1"/>
</dbReference>
<dbReference type="FunFam" id="2.40.30.10:FF:000007">
    <property type="entry name" value="Translation initiation factor IF-2"/>
    <property type="match status" value="1"/>
</dbReference>
<protein>
    <recommendedName>
        <fullName evidence="2 8">Translation initiation factor IF-2</fullName>
    </recommendedName>
</protein>
<name>A0A318V191_9GAMM</name>
<reference evidence="12 13" key="1">
    <citation type="submission" date="2018-06" db="EMBL/GenBank/DDBJ databases">
        <title>Genomic Encyclopedia of Type Strains, Phase III (KMG-III): the genomes of soil and plant-associated and newly described type strains.</title>
        <authorList>
            <person name="Whitman W."/>
        </authorList>
    </citation>
    <scope>NUCLEOTIDE SEQUENCE [LARGE SCALE GENOMIC DNA]</scope>
    <source>
        <strain evidence="12 13">CECT 7730</strain>
    </source>
</reference>
<keyword evidence="13" id="KW-1185">Reference proteome</keyword>
<dbReference type="Gene3D" id="2.40.30.10">
    <property type="entry name" value="Translation factors"/>
    <property type="match status" value="2"/>
</dbReference>
<dbReference type="NCBIfam" id="TIGR00231">
    <property type="entry name" value="small_GTP"/>
    <property type="match status" value="1"/>
</dbReference>
<comment type="subcellular location">
    <subcellularLocation>
        <location evidence="8">Cytoplasm</location>
    </subcellularLocation>
</comment>
<feature type="region of interest" description="Disordered" evidence="10">
    <location>
        <begin position="52"/>
        <end position="79"/>
    </location>
</feature>
<proteinExistence type="inferred from homology"/>
<dbReference type="CDD" id="cd03692">
    <property type="entry name" value="mtIF2_IVc"/>
    <property type="match status" value="1"/>
</dbReference>
<dbReference type="GO" id="GO:0005525">
    <property type="term" value="F:GTP binding"/>
    <property type="evidence" value="ECO:0007669"/>
    <property type="project" value="UniProtKB-KW"/>
</dbReference>
<dbReference type="EMBL" id="QKLW01000004">
    <property type="protein sequence ID" value="PYF81590.1"/>
    <property type="molecule type" value="Genomic_DNA"/>
</dbReference>
<dbReference type="InterPro" id="IPR013575">
    <property type="entry name" value="IF2_assoc_dom_bac"/>
</dbReference>
<dbReference type="Pfam" id="PF00009">
    <property type="entry name" value="GTP_EFTU"/>
    <property type="match status" value="1"/>
</dbReference>
<feature type="region of interest" description="G-domain" evidence="8">
    <location>
        <begin position="359"/>
        <end position="507"/>
    </location>
</feature>
<comment type="function">
    <text evidence="8 9">One of the essential components for the initiation of protein synthesis. Protects formylmethionyl-tRNA from spontaneous hydrolysis and promotes its binding to the 30S ribosomal subunits. Also involved in the hydrolysis of GTP during the formation of the 70S ribosomal complex.</text>
</comment>
<gene>
    <name evidence="8" type="primary">infB</name>
    <name evidence="12" type="ORF">DFP75_10448</name>
</gene>
<keyword evidence="3 8" id="KW-0963">Cytoplasm</keyword>
<dbReference type="RefSeq" id="WP_110575213.1">
    <property type="nucleotide sequence ID" value="NZ_QKLW01000004.1"/>
</dbReference>
<evidence type="ECO:0000256" key="5">
    <source>
        <dbReference type="ARBA" id="ARBA00022741"/>
    </source>
</evidence>
<dbReference type="InterPro" id="IPR053905">
    <property type="entry name" value="EF-G-like_DII"/>
</dbReference>
<dbReference type="SUPFAM" id="SSF52540">
    <property type="entry name" value="P-loop containing nucleoside triphosphate hydrolases"/>
    <property type="match status" value="1"/>
</dbReference>
<dbReference type="InterPro" id="IPR009000">
    <property type="entry name" value="Transl_B-barrel_sf"/>
</dbReference>
<evidence type="ECO:0000256" key="1">
    <source>
        <dbReference type="ARBA" id="ARBA00007733"/>
    </source>
</evidence>
<dbReference type="NCBIfam" id="TIGR00487">
    <property type="entry name" value="IF-2"/>
    <property type="match status" value="1"/>
</dbReference>
<keyword evidence="6 8" id="KW-0648">Protein biosynthesis</keyword>
<keyword evidence="4 8" id="KW-0396">Initiation factor</keyword>
<dbReference type="PANTHER" id="PTHR43381">
    <property type="entry name" value="TRANSLATION INITIATION FACTOR IF-2-RELATED"/>
    <property type="match status" value="1"/>
</dbReference>
<evidence type="ECO:0000313" key="12">
    <source>
        <dbReference type="EMBL" id="PYF81590.1"/>
    </source>
</evidence>
<dbReference type="HAMAP" id="MF_00100_B">
    <property type="entry name" value="IF_2_B"/>
    <property type="match status" value="1"/>
</dbReference>
<dbReference type="InterPro" id="IPR006847">
    <property type="entry name" value="IF2_N"/>
</dbReference>
<evidence type="ECO:0000256" key="4">
    <source>
        <dbReference type="ARBA" id="ARBA00022540"/>
    </source>
</evidence>
<evidence type="ECO:0000256" key="2">
    <source>
        <dbReference type="ARBA" id="ARBA00020675"/>
    </source>
</evidence>
<comment type="similarity">
    <text evidence="1 8 9">Belongs to the TRAFAC class translation factor GTPase superfamily. Classic translation factor GTPase family. IF-2 subfamily.</text>
</comment>
<accession>A0A318V191</accession>
<feature type="compositionally biased region" description="Basic and acidic residues" evidence="10">
    <location>
        <begin position="119"/>
        <end position="155"/>
    </location>
</feature>
<dbReference type="FunFam" id="3.40.50.10050:FF:000001">
    <property type="entry name" value="Translation initiation factor IF-2"/>
    <property type="match status" value="1"/>
</dbReference>
<dbReference type="SUPFAM" id="SSF52156">
    <property type="entry name" value="Initiation factor IF2/eIF5b, domain 3"/>
    <property type="match status" value="1"/>
</dbReference>
<dbReference type="AlphaFoldDB" id="A0A318V191"/>
<feature type="region of interest" description="Disordered" evidence="10">
    <location>
        <begin position="119"/>
        <end position="267"/>
    </location>
</feature>
<dbReference type="InterPro" id="IPR023115">
    <property type="entry name" value="TIF_IF2_dom3"/>
</dbReference>
<evidence type="ECO:0000256" key="8">
    <source>
        <dbReference type="HAMAP-Rule" id="MF_00100"/>
    </source>
</evidence>
<dbReference type="GO" id="GO:0003743">
    <property type="term" value="F:translation initiation factor activity"/>
    <property type="evidence" value="ECO:0007669"/>
    <property type="project" value="UniProtKB-UniRule"/>
</dbReference>
<dbReference type="Pfam" id="PF08364">
    <property type="entry name" value="IF2_assoc"/>
    <property type="match status" value="1"/>
</dbReference>
<feature type="domain" description="Tr-type G" evidence="11">
    <location>
        <begin position="356"/>
        <end position="525"/>
    </location>
</feature>
<dbReference type="CDD" id="cd03702">
    <property type="entry name" value="IF2_mtIF2_II"/>
    <property type="match status" value="1"/>
</dbReference>
<evidence type="ECO:0000256" key="9">
    <source>
        <dbReference type="RuleBase" id="RU000644"/>
    </source>
</evidence>
<dbReference type="PANTHER" id="PTHR43381:SF5">
    <property type="entry name" value="TR-TYPE G DOMAIN-CONTAINING PROTEIN"/>
    <property type="match status" value="1"/>
</dbReference>
<dbReference type="InterPro" id="IPR000795">
    <property type="entry name" value="T_Tr_GTP-bd_dom"/>
</dbReference>
<evidence type="ECO:0000256" key="3">
    <source>
        <dbReference type="ARBA" id="ARBA00022490"/>
    </source>
</evidence>
<dbReference type="Pfam" id="PF11987">
    <property type="entry name" value="IF-2"/>
    <property type="match status" value="1"/>
</dbReference>
<keyword evidence="7 8" id="KW-0342">GTP-binding</keyword>
<dbReference type="Pfam" id="PF04760">
    <property type="entry name" value="IF2_N"/>
    <property type="match status" value="1"/>
</dbReference>
<dbReference type="GO" id="GO:0003924">
    <property type="term" value="F:GTPase activity"/>
    <property type="evidence" value="ECO:0007669"/>
    <property type="project" value="UniProtKB-UniRule"/>
</dbReference>
<dbReference type="Gene3D" id="3.40.50.300">
    <property type="entry name" value="P-loop containing nucleotide triphosphate hydrolases"/>
    <property type="match status" value="1"/>
</dbReference>
<feature type="compositionally biased region" description="Basic and acidic residues" evidence="10">
    <location>
        <begin position="216"/>
        <end position="235"/>
    </location>
</feature>
<dbReference type="InterPro" id="IPR027417">
    <property type="entry name" value="P-loop_NTPase"/>
</dbReference>
<dbReference type="PROSITE" id="PS01176">
    <property type="entry name" value="IF2"/>
    <property type="match status" value="1"/>
</dbReference>
<dbReference type="Gene3D" id="3.30.56.50">
    <property type="entry name" value="Putative DNA-binding domain, N-terminal subdomain of bacterial translation initiation factor IF2"/>
    <property type="match status" value="1"/>
</dbReference>
<feature type="binding site" evidence="8">
    <location>
        <begin position="411"/>
        <end position="415"/>
    </location>
    <ligand>
        <name>GTP</name>
        <dbReference type="ChEBI" id="CHEBI:37565"/>
    </ligand>
</feature>
<dbReference type="InterPro" id="IPR009061">
    <property type="entry name" value="DNA-bd_dom_put_sf"/>
</dbReference>
<feature type="binding site" evidence="8">
    <location>
        <begin position="365"/>
        <end position="372"/>
    </location>
    <ligand>
        <name>GTP</name>
        <dbReference type="ChEBI" id="CHEBI:37565"/>
    </ligand>
</feature>
<evidence type="ECO:0000256" key="10">
    <source>
        <dbReference type="SAM" id="MobiDB-lite"/>
    </source>
</evidence>
<dbReference type="InterPro" id="IPR036925">
    <property type="entry name" value="TIF_IF2_dom3_sf"/>
</dbReference>
<feature type="compositionally biased region" description="Polar residues" evidence="10">
    <location>
        <begin position="61"/>
        <end position="75"/>
    </location>
</feature>
<dbReference type="PROSITE" id="PS51722">
    <property type="entry name" value="G_TR_2"/>
    <property type="match status" value="1"/>
</dbReference>
<dbReference type="FunFam" id="2.40.30.10:FF:000008">
    <property type="entry name" value="Translation initiation factor IF-2"/>
    <property type="match status" value="1"/>
</dbReference>
<feature type="compositionally biased region" description="Basic residues" evidence="10">
    <location>
        <begin position="249"/>
        <end position="259"/>
    </location>
</feature>
<evidence type="ECO:0000313" key="13">
    <source>
        <dbReference type="Proteomes" id="UP000247551"/>
    </source>
</evidence>
<dbReference type="FunFam" id="3.40.50.300:FF:000019">
    <property type="entry name" value="Translation initiation factor IF-2"/>
    <property type="match status" value="1"/>
</dbReference>
<dbReference type="SUPFAM" id="SSF50447">
    <property type="entry name" value="Translation proteins"/>
    <property type="match status" value="2"/>
</dbReference>
<dbReference type="InterPro" id="IPR044145">
    <property type="entry name" value="IF2_II"/>
</dbReference>
<dbReference type="Proteomes" id="UP000247551">
    <property type="component" value="Unassembled WGS sequence"/>
</dbReference>
<feature type="binding site" evidence="8">
    <location>
        <begin position="465"/>
        <end position="468"/>
    </location>
    <ligand>
        <name>GTP</name>
        <dbReference type="ChEBI" id="CHEBI:37565"/>
    </ligand>
</feature>
<dbReference type="InterPro" id="IPR005225">
    <property type="entry name" value="Small_GTP-bd"/>
</dbReference>
<organism evidence="12 13">
    <name type="scientific">Marinomonas alcarazii</name>
    <dbReference type="NCBI Taxonomy" id="491949"/>
    <lineage>
        <taxon>Bacteria</taxon>
        <taxon>Pseudomonadati</taxon>
        <taxon>Pseudomonadota</taxon>
        <taxon>Gammaproteobacteria</taxon>
        <taxon>Oceanospirillales</taxon>
        <taxon>Oceanospirillaceae</taxon>
        <taxon>Marinomonas</taxon>
    </lineage>
</organism>
<comment type="caution">
    <text evidence="12">The sequence shown here is derived from an EMBL/GenBank/DDBJ whole genome shotgun (WGS) entry which is preliminary data.</text>
</comment>
<dbReference type="InterPro" id="IPR015760">
    <property type="entry name" value="TIF_IF2"/>
</dbReference>
<dbReference type="InterPro" id="IPR000178">
    <property type="entry name" value="TF_IF2_bacterial-like"/>
</dbReference>
<evidence type="ECO:0000259" key="11">
    <source>
        <dbReference type="PROSITE" id="PS51722"/>
    </source>
</evidence>
<evidence type="ECO:0000256" key="6">
    <source>
        <dbReference type="ARBA" id="ARBA00022917"/>
    </source>
</evidence>
<dbReference type="Pfam" id="PF22042">
    <property type="entry name" value="EF-G_D2"/>
    <property type="match status" value="1"/>
</dbReference>
<keyword evidence="5 8" id="KW-0547">Nucleotide-binding</keyword>
<sequence length="856" mass="93381">MTVQTVKILSELVNTPVDKLLAQMKDAGLPQTSASQEVSEVEKQVLLNYLKRQHGEESDTSQRITLQRKTTSTLSRGDGGKAVNVAVKKKRTYVKRDDADEEAQKQEELLSKRLAEEQERLAAEEKARLEAERKLEEEKAAKAKAEAEEKARQEAAAKPAKADAGAVNDTEQYVSDIGAAEPVESPKQPKNPKKASQPAMDSKKSTVAPKGKKGPVRHDNDKDKPRGRANPDNKRSRVNVNDEDEFTRRGKLGRKNKKPAKQEHGFQKPTAKMIHEVALPESITVADLAEKMAVKGAEVIKIMFKMGAMATINQTIDRDTATLVVEEMGHTVKFIDENAVENDMIEAIDYEGEAIKRAPVVTVMGHVDHGKTSLLDYIRTTRVAAGESGGITQHIGAYHVETPHGMVSFLDTPGHAAFTSMRARGAKATDIVILVCAADDGVMPQTIEAIQHARAAEVPMVVAITKIDKEGADLDRVKNELVAQEVVPEEWGGDVQFVGVSAKSGEGIEELLEAVLLQSEVLELTAVPSAPAKGVVVEARLDRGRGSVATLLVQNGTLKKGDIVLAGLQMGRVRALLDETGKAIDAAGPSIPVEILGLDGTPEAGEEFIVVADERKAREVANFRQGKYREVRFARQHSAKLENLFSEMGKDEVRTLNVVLKADVRGSLEALIKSLTDLNTDEVKVNVVSSGVGGITETDATLALASDAVIFGFNVRADSSAKQFIERESIDLRYYSVIYNIIDDVKSALSGMLSPDLREDIKGTAEVRDVFRSPKFGLIAGCMVIEGTVYRNKQIRVLRDDVVIYEGELESLRRFKDAVNEVSRGMECGIGVKNYNDVKVGDKIEVFETVEVARTL</sequence>
<evidence type="ECO:0000256" key="7">
    <source>
        <dbReference type="ARBA" id="ARBA00023134"/>
    </source>
</evidence>
<dbReference type="CDD" id="cd01887">
    <property type="entry name" value="IF2_eIF5B"/>
    <property type="match status" value="1"/>
</dbReference>
<dbReference type="GO" id="GO:0005829">
    <property type="term" value="C:cytosol"/>
    <property type="evidence" value="ECO:0007669"/>
    <property type="project" value="TreeGrafter"/>
</dbReference>